<feature type="transmembrane region" description="Helical" evidence="10">
    <location>
        <begin position="244"/>
        <end position="271"/>
    </location>
</feature>
<dbReference type="GO" id="GO:1902600">
    <property type="term" value="P:proton transmembrane transport"/>
    <property type="evidence" value="ECO:0007669"/>
    <property type="project" value="InterPro"/>
</dbReference>
<dbReference type="GO" id="GO:0006885">
    <property type="term" value="P:regulation of pH"/>
    <property type="evidence" value="ECO:0007669"/>
    <property type="project" value="TreeGrafter"/>
</dbReference>
<dbReference type="InterPro" id="IPR050794">
    <property type="entry name" value="CPA2_transporter"/>
</dbReference>
<dbReference type="PANTHER" id="PTHR32468">
    <property type="entry name" value="CATION/H + ANTIPORTER"/>
    <property type="match status" value="1"/>
</dbReference>
<dbReference type="GO" id="GO:0006813">
    <property type="term" value="P:potassium ion transport"/>
    <property type="evidence" value="ECO:0007669"/>
    <property type="project" value="UniProtKB-KW"/>
</dbReference>
<dbReference type="InterPro" id="IPR057290">
    <property type="entry name" value="CHX17_C"/>
</dbReference>
<keyword evidence="15" id="KW-1185">Reference proteome</keyword>
<feature type="domain" description="Cation/H(+) antiporter central" evidence="12">
    <location>
        <begin position="501"/>
        <end position="625"/>
    </location>
</feature>
<feature type="domain" description="Cation/H(+) antiporter C-terminal" evidence="13">
    <location>
        <begin position="636"/>
        <end position="780"/>
    </location>
</feature>
<keyword evidence="2" id="KW-0813">Transport</keyword>
<dbReference type="AlphaFoldDB" id="A0A2G9G6N5"/>
<dbReference type="GO" id="GO:0015297">
    <property type="term" value="F:antiporter activity"/>
    <property type="evidence" value="ECO:0007669"/>
    <property type="project" value="InterPro"/>
</dbReference>
<feature type="transmembrane region" description="Helical" evidence="10">
    <location>
        <begin position="359"/>
        <end position="382"/>
    </location>
</feature>
<dbReference type="Proteomes" id="UP000231279">
    <property type="component" value="Unassembled WGS sequence"/>
</dbReference>
<dbReference type="Pfam" id="PF23256">
    <property type="entry name" value="CHX17_2nd"/>
    <property type="match status" value="1"/>
</dbReference>
<dbReference type="InterPro" id="IPR038770">
    <property type="entry name" value="Na+/solute_symporter_sf"/>
</dbReference>
<evidence type="ECO:0000256" key="1">
    <source>
        <dbReference type="ARBA" id="ARBA00004141"/>
    </source>
</evidence>
<dbReference type="Gene3D" id="3.40.50.12370">
    <property type="match status" value="1"/>
</dbReference>
<evidence type="ECO:0000313" key="14">
    <source>
        <dbReference type="EMBL" id="PIN00969.1"/>
    </source>
</evidence>
<dbReference type="OrthoDB" id="1938353at2759"/>
<evidence type="ECO:0000256" key="10">
    <source>
        <dbReference type="SAM" id="Phobius"/>
    </source>
</evidence>
<feature type="transmembrane region" description="Helical" evidence="10">
    <location>
        <begin position="143"/>
        <end position="166"/>
    </location>
</feature>
<dbReference type="PANTHER" id="PTHR32468:SF22">
    <property type="entry name" value="CATION_H(+) ANTIPORTER 3-LIKE"/>
    <property type="match status" value="1"/>
</dbReference>
<protein>
    <submittedName>
        <fullName evidence="14">Putative K+/H+-antiporter</fullName>
    </submittedName>
</protein>
<dbReference type="InterPro" id="IPR057291">
    <property type="entry name" value="CHX17_2nd"/>
</dbReference>
<feature type="domain" description="Cation/H+ exchanger transmembrane" evidence="11">
    <location>
        <begin position="68"/>
        <end position="437"/>
    </location>
</feature>
<evidence type="ECO:0000256" key="7">
    <source>
        <dbReference type="ARBA" id="ARBA00023065"/>
    </source>
</evidence>
<evidence type="ECO:0000259" key="11">
    <source>
        <dbReference type="Pfam" id="PF00999"/>
    </source>
</evidence>
<feature type="transmembrane region" description="Helical" evidence="10">
    <location>
        <begin position="426"/>
        <end position="444"/>
    </location>
</feature>
<dbReference type="Gene3D" id="1.20.1530.20">
    <property type="match status" value="1"/>
</dbReference>
<keyword evidence="5" id="KW-0630">Potassium</keyword>
<feature type="transmembrane region" description="Helical" evidence="10">
    <location>
        <begin position="394"/>
        <end position="414"/>
    </location>
</feature>
<dbReference type="Pfam" id="PF00999">
    <property type="entry name" value="Na_H_Exchanger"/>
    <property type="match status" value="1"/>
</dbReference>
<comment type="caution">
    <text evidence="14">The sequence shown here is derived from an EMBL/GenBank/DDBJ whole genome shotgun (WGS) entry which is preliminary data.</text>
</comment>
<comment type="similarity">
    <text evidence="9">Belongs to the monovalent cation:proton antiporter 2 (CPA2) transporter (TC 2.A.37) family. CHX (TC 2.A.37.4) subfamily.</text>
</comment>
<keyword evidence="3" id="KW-0633">Potassium transport</keyword>
<sequence length="785" mass="87515">MDDDSIFARSRTVIGRELPGNVTDDFCYIDIALHSPGVWGGGDHRFLDFSLPRLQLQLALIFILTQSLHLLLRRFHLPRIVSEILAGIILGPTILGQMPRIQQELFPAEGDVYLDLLSKIGYIFFIFLSGVKMDPRTVLRTGIKAWTIGVLAVTLPVSGGLVFSLVNKRRIHRYRWPAYKQIVGIQNLFPFPVIASMLVDLKIMNTELGRLALNTALISDLMSNLTSTIITYGRIGQIGIANAIMIHSTILTLGLISFILFVGRPLCLWIIKKTPEGKEVSRFHVILISLLVLVVVLITDNVGLNYQYGPFLLGLVVPDGPPLGATLVDRLETLVSGLLAPLLVTYCGMNVNLVELYDLQFIGLVWLNLCACLVVKLASVLVPAVLCRVPVKDAAALAFIMSAQGVVQMSFYYFNAVNQTFDGETFSMLTTSVLLQAAAANVIVKSLYDYSRMYTGYQKRDIQHTSSNAELRVLVCAHRVDEVLAVRKILEASFPRKESPLAVYALHLVELAGRAHPQLIDHQLGQKSSGGTRTQKMIELLYSFEQQYIGVVSMQQFTAMSLSKFMHHDICTVAFNKLASLIILPFHRKWNHQGKIILDSSSLRSINCSVLDLAPCSVAILVDRHKVRRNPSSTYNVGVVFFGGADDREALAYTRRMAQSPDINLTVVRFVPWDIYEGDSQWDAVLEAEILKDMRMQGTHQDNIIYKEERVKDGAETALLIHAMEEAFDLIMVGRRHRDDTPQLLGLREWNDLPELGPVGDMLAASDITMPVSVLVVQHQNVKAI</sequence>
<evidence type="ECO:0000256" key="3">
    <source>
        <dbReference type="ARBA" id="ARBA00022538"/>
    </source>
</evidence>
<evidence type="ECO:0000313" key="15">
    <source>
        <dbReference type="Proteomes" id="UP000231279"/>
    </source>
</evidence>
<feature type="transmembrane region" description="Helical" evidence="10">
    <location>
        <begin position="211"/>
        <end position="232"/>
    </location>
</feature>
<gene>
    <name evidence="14" type="ORF">CDL12_26529</name>
</gene>
<dbReference type="Pfam" id="PF23259">
    <property type="entry name" value="CHX17_C"/>
    <property type="match status" value="1"/>
</dbReference>
<reference evidence="15" key="1">
    <citation type="journal article" date="2018" name="Gigascience">
        <title>Genome assembly of the Pink Ipe (Handroanthus impetiginosus, Bignoniaceae), a highly valued, ecologically keystone Neotropical timber forest tree.</title>
        <authorList>
            <person name="Silva-Junior O.B."/>
            <person name="Grattapaglia D."/>
            <person name="Novaes E."/>
            <person name="Collevatti R.G."/>
        </authorList>
    </citation>
    <scope>NUCLEOTIDE SEQUENCE [LARGE SCALE GENOMIC DNA]</scope>
    <source>
        <strain evidence="15">cv. UFG-1</strain>
    </source>
</reference>
<name>A0A2G9G6N5_9LAMI</name>
<comment type="subcellular location">
    <subcellularLocation>
        <location evidence="1">Membrane</location>
        <topology evidence="1">Multi-pass membrane protein</topology>
    </subcellularLocation>
</comment>
<dbReference type="GO" id="GO:0012505">
    <property type="term" value="C:endomembrane system"/>
    <property type="evidence" value="ECO:0007669"/>
    <property type="project" value="TreeGrafter"/>
</dbReference>
<proteinExistence type="inferred from homology"/>
<evidence type="ECO:0000259" key="12">
    <source>
        <dbReference type="Pfam" id="PF23256"/>
    </source>
</evidence>
<keyword evidence="7" id="KW-0406">Ion transport</keyword>
<keyword evidence="6 10" id="KW-1133">Transmembrane helix</keyword>
<evidence type="ECO:0000256" key="9">
    <source>
        <dbReference type="ARBA" id="ARBA00038341"/>
    </source>
</evidence>
<keyword evidence="8 10" id="KW-0472">Membrane</keyword>
<evidence type="ECO:0000256" key="6">
    <source>
        <dbReference type="ARBA" id="ARBA00022989"/>
    </source>
</evidence>
<organism evidence="14 15">
    <name type="scientific">Handroanthus impetiginosus</name>
    <dbReference type="NCBI Taxonomy" id="429701"/>
    <lineage>
        <taxon>Eukaryota</taxon>
        <taxon>Viridiplantae</taxon>
        <taxon>Streptophyta</taxon>
        <taxon>Embryophyta</taxon>
        <taxon>Tracheophyta</taxon>
        <taxon>Spermatophyta</taxon>
        <taxon>Magnoliopsida</taxon>
        <taxon>eudicotyledons</taxon>
        <taxon>Gunneridae</taxon>
        <taxon>Pentapetalae</taxon>
        <taxon>asterids</taxon>
        <taxon>lamiids</taxon>
        <taxon>Lamiales</taxon>
        <taxon>Bignoniaceae</taxon>
        <taxon>Crescentiina</taxon>
        <taxon>Tabebuia alliance</taxon>
        <taxon>Handroanthus</taxon>
    </lineage>
</organism>
<evidence type="ECO:0000256" key="2">
    <source>
        <dbReference type="ARBA" id="ARBA00022448"/>
    </source>
</evidence>
<dbReference type="GO" id="GO:0016020">
    <property type="term" value="C:membrane"/>
    <property type="evidence" value="ECO:0007669"/>
    <property type="project" value="UniProtKB-SubCell"/>
</dbReference>
<accession>A0A2G9G6N5</accession>
<dbReference type="InterPro" id="IPR006153">
    <property type="entry name" value="Cation/H_exchanger_TM"/>
</dbReference>
<evidence type="ECO:0000256" key="4">
    <source>
        <dbReference type="ARBA" id="ARBA00022692"/>
    </source>
</evidence>
<feature type="transmembrane region" description="Helical" evidence="10">
    <location>
        <begin position="283"/>
        <end position="304"/>
    </location>
</feature>
<keyword evidence="4 10" id="KW-0812">Transmembrane</keyword>
<dbReference type="EMBL" id="NKXS01006657">
    <property type="protein sequence ID" value="PIN00969.1"/>
    <property type="molecule type" value="Genomic_DNA"/>
</dbReference>
<evidence type="ECO:0000259" key="13">
    <source>
        <dbReference type="Pfam" id="PF23259"/>
    </source>
</evidence>
<evidence type="ECO:0000256" key="8">
    <source>
        <dbReference type="ARBA" id="ARBA00023136"/>
    </source>
</evidence>
<evidence type="ECO:0000256" key="5">
    <source>
        <dbReference type="ARBA" id="ARBA00022958"/>
    </source>
</evidence>